<evidence type="ECO:0000256" key="2">
    <source>
        <dbReference type="SAM" id="Phobius"/>
    </source>
</evidence>
<comment type="caution">
    <text evidence="3">The sequence shown here is derived from an EMBL/GenBank/DDBJ whole genome shotgun (WGS) entry which is preliminary data.</text>
</comment>
<dbReference type="RefSeq" id="WP_258856669.1">
    <property type="nucleotide sequence ID" value="NZ_JANUGV010000002.1"/>
</dbReference>
<accession>A0ABT2BKI3</accession>
<keyword evidence="2" id="KW-0812">Transmembrane</keyword>
<evidence type="ECO:0000256" key="1">
    <source>
        <dbReference type="SAM" id="MobiDB-lite"/>
    </source>
</evidence>
<evidence type="ECO:0000313" key="3">
    <source>
        <dbReference type="EMBL" id="MCS0609025.1"/>
    </source>
</evidence>
<dbReference type="Proteomes" id="UP001205861">
    <property type="component" value="Unassembled WGS sequence"/>
</dbReference>
<keyword evidence="2" id="KW-1133">Transmembrane helix</keyword>
<protein>
    <submittedName>
        <fullName evidence="3">Uncharacterized protein</fullName>
    </submittedName>
</protein>
<gene>
    <name evidence="3" type="ORF">NX773_12705</name>
</gene>
<proteinExistence type="predicted"/>
<keyword evidence="2" id="KW-0472">Membrane</keyword>
<feature type="region of interest" description="Disordered" evidence="1">
    <location>
        <begin position="56"/>
        <end position="84"/>
    </location>
</feature>
<name>A0ABT2BKI3_9BURK</name>
<evidence type="ECO:0000313" key="4">
    <source>
        <dbReference type="Proteomes" id="UP001205861"/>
    </source>
</evidence>
<reference evidence="3 4" key="1">
    <citation type="submission" date="2022-08" db="EMBL/GenBank/DDBJ databases">
        <title>Reclassification of Massilia species as members of the genera Telluria, Duganella, Pseudoduganella, Mokoshia gen. nov. and Zemynaea gen. nov. using orthogonal and non-orthogonal genome-based approaches.</title>
        <authorList>
            <person name="Bowman J.P."/>
        </authorList>
    </citation>
    <scope>NUCLEOTIDE SEQUENCE [LARGE SCALE GENOMIC DNA]</scope>
    <source>
        <strain evidence="3 4">JCM 31607</strain>
    </source>
</reference>
<keyword evidence="4" id="KW-1185">Reference proteome</keyword>
<dbReference type="EMBL" id="JANUGV010000002">
    <property type="protein sequence ID" value="MCS0609025.1"/>
    <property type="molecule type" value="Genomic_DNA"/>
</dbReference>
<feature type="compositionally biased region" description="Basic and acidic residues" evidence="1">
    <location>
        <begin position="70"/>
        <end position="84"/>
    </location>
</feature>
<sequence>MADLELGSILYVLAALLAAALVLVAVRRMRRMQRRRRRTAVQDAGLKLAFDACAPEGGDPSLEPFRLGRLRGETLDGPDLTRHQ</sequence>
<organism evidence="3 4">
    <name type="scientific">Massilia solisilvae</name>
    <dbReference type="NCBI Taxonomy" id="1811225"/>
    <lineage>
        <taxon>Bacteria</taxon>
        <taxon>Pseudomonadati</taxon>
        <taxon>Pseudomonadota</taxon>
        <taxon>Betaproteobacteria</taxon>
        <taxon>Burkholderiales</taxon>
        <taxon>Oxalobacteraceae</taxon>
        <taxon>Telluria group</taxon>
        <taxon>Massilia</taxon>
    </lineage>
</organism>
<feature type="transmembrane region" description="Helical" evidence="2">
    <location>
        <begin position="6"/>
        <end position="26"/>
    </location>
</feature>